<feature type="domain" description="Response regulatory" evidence="5">
    <location>
        <begin position="13"/>
        <end position="130"/>
    </location>
</feature>
<keyword evidence="7" id="KW-0418">Kinase</keyword>
<dbReference type="Gene3D" id="1.20.120.160">
    <property type="entry name" value="HPT domain"/>
    <property type="match status" value="1"/>
</dbReference>
<proteinExistence type="predicted"/>
<dbReference type="Pfam" id="PF00072">
    <property type="entry name" value="Response_reg"/>
    <property type="match status" value="1"/>
</dbReference>
<keyword evidence="8" id="KW-1185">Reference proteome</keyword>
<dbReference type="PANTHER" id="PTHR44591">
    <property type="entry name" value="STRESS RESPONSE REGULATOR PROTEIN 1"/>
    <property type="match status" value="1"/>
</dbReference>
<evidence type="ECO:0000313" key="7">
    <source>
        <dbReference type="EMBL" id="ENO96192.1"/>
    </source>
</evidence>
<dbReference type="Proteomes" id="UP000013047">
    <property type="component" value="Unassembled WGS sequence"/>
</dbReference>
<keyword evidence="2" id="KW-0902">Two-component regulatory system</keyword>
<dbReference type="GO" id="GO:0004672">
    <property type="term" value="F:protein kinase activity"/>
    <property type="evidence" value="ECO:0007669"/>
    <property type="project" value="UniProtKB-ARBA"/>
</dbReference>
<protein>
    <submittedName>
        <fullName evidence="7">Two-component system sensor histidine kinase/response regulator hybrid</fullName>
    </submittedName>
</protein>
<evidence type="ECO:0000256" key="2">
    <source>
        <dbReference type="ARBA" id="ARBA00023012"/>
    </source>
</evidence>
<feature type="modified residue" description="Phosphohistidine" evidence="3">
    <location>
        <position position="196"/>
    </location>
</feature>
<organism evidence="7 8">
    <name type="scientific">Thauera phenylacetica B4P</name>
    <dbReference type="NCBI Taxonomy" id="1234382"/>
    <lineage>
        <taxon>Bacteria</taxon>
        <taxon>Pseudomonadati</taxon>
        <taxon>Pseudomonadota</taxon>
        <taxon>Betaproteobacteria</taxon>
        <taxon>Rhodocyclales</taxon>
        <taxon>Zoogloeaceae</taxon>
        <taxon>Thauera</taxon>
    </lineage>
</organism>
<evidence type="ECO:0000256" key="4">
    <source>
        <dbReference type="PROSITE-ProRule" id="PRU00169"/>
    </source>
</evidence>
<dbReference type="PROSITE" id="PS50110">
    <property type="entry name" value="RESPONSE_REGULATORY"/>
    <property type="match status" value="1"/>
</dbReference>
<dbReference type="InterPro" id="IPR050595">
    <property type="entry name" value="Bact_response_regulator"/>
</dbReference>
<dbReference type="Gene3D" id="3.40.50.2300">
    <property type="match status" value="1"/>
</dbReference>
<sequence>MPTPPSPRPAAPRALVVEDDPLYVTLYTEVLASTVTGIEIEHAANGYAALLHLARQRPDLILLDLHMPGFDGFELLDIVKRKHGLAEVPILVVSSAPDESTQALRSLPGVHVFAKPLRPALLSKLIRQILPGACASLSPARSRRLVAARFTAFVGEDWDLQRQIALQFFDLAPDRIARIADAARRRDYPQLREWCHTLTGTGSMIGAEALVQLVARLRQQLDGSEHAAIAGAAEAVMEEIRQIALVFDHDFDLYGSAH</sequence>
<dbReference type="InterPro" id="IPR011006">
    <property type="entry name" value="CheY-like_superfamily"/>
</dbReference>
<evidence type="ECO:0000259" key="6">
    <source>
        <dbReference type="PROSITE" id="PS50894"/>
    </source>
</evidence>
<reference evidence="7 8" key="1">
    <citation type="submission" date="2012-09" db="EMBL/GenBank/DDBJ databases">
        <title>Draft Genome Sequences of 6 Strains from Genus Thauera.</title>
        <authorList>
            <person name="Liu B."/>
            <person name="Shapleigh J.P."/>
            <person name="Frostegard A.H."/>
        </authorList>
    </citation>
    <scope>NUCLEOTIDE SEQUENCE [LARGE SCALE GENOMIC DNA]</scope>
    <source>
        <strain evidence="7 8">B4P</strain>
    </source>
</reference>
<keyword evidence="1 4" id="KW-0597">Phosphoprotein</keyword>
<dbReference type="SUPFAM" id="SSF52172">
    <property type="entry name" value="CheY-like"/>
    <property type="match status" value="1"/>
</dbReference>
<dbReference type="InterPro" id="IPR001789">
    <property type="entry name" value="Sig_transdc_resp-reg_receiver"/>
</dbReference>
<dbReference type="PANTHER" id="PTHR44591:SF14">
    <property type="entry name" value="PROTEIN PILG"/>
    <property type="match status" value="1"/>
</dbReference>
<feature type="domain" description="HPt" evidence="6">
    <location>
        <begin position="157"/>
        <end position="257"/>
    </location>
</feature>
<dbReference type="InterPro" id="IPR036641">
    <property type="entry name" value="HPT_dom_sf"/>
</dbReference>
<comment type="caution">
    <text evidence="7">The sequence shown here is derived from an EMBL/GenBank/DDBJ whole genome shotgun (WGS) entry which is preliminary data.</text>
</comment>
<feature type="modified residue" description="4-aspartylphosphate" evidence="4">
    <location>
        <position position="64"/>
    </location>
</feature>
<gene>
    <name evidence="7" type="ORF">C667_15254</name>
</gene>
<evidence type="ECO:0000256" key="3">
    <source>
        <dbReference type="PROSITE-ProRule" id="PRU00110"/>
    </source>
</evidence>
<dbReference type="Pfam" id="PF01627">
    <property type="entry name" value="Hpt"/>
    <property type="match status" value="1"/>
</dbReference>
<dbReference type="AlphaFoldDB" id="N6ZNT1"/>
<dbReference type="InterPro" id="IPR008207">
    <property type="entry name" value="Sig_transdc_His_kin_Hpt_dom"/>
</dbReference>
<dbReference type="EMBL" id="AMXF01000129">
    <property type="protein sequence ID" value="ENO96192.1"/>
    <property type="molecule type" value="Genomic_DNA"/>
</dbReference>
<keyword evidence="7" id="KW-0808">Transferase</keyword>
<evidence type="ECO:0000313" key="8">
    <source>
        <dbReference type="Proteomes" id="UP000013047"/>
    </source>
</evidence>
<accession>N6ZNT1</accession>
<dbReference type="OrthoDB" id="236568at2"/>
<evidence type="ECO:0000256" key="1">
    <source>
        <dbReference type="ARBA" id="ARBA00022553"/>
    </source>
</evidence>
<dbReference type="GO" id="GO:0000160">
    <property type="term" value="P:phosphorelay signal transduction system"/>
    <property type="evidence" value="ECO:0007669"/>
    <property type="project" value="UniProtKB-KW"/>
</dbReference>
<name>N6ZNT1_9RHOO</name>
<evidence type="ECO:0000259" key="5">
    <source>
        <dbReference type="PROSITE" id="PS50110"/>
    </source>
</evidence>
<dbReference type="PROSITE" id="PS50894">
    <property type="entry name" value="HPT"/>
    <property type="match status" value="1"/>
</dbReference>
<dbReference type="SMART" id="SM00448">
    <property type="entry name" value="REC"/>
    <property type="match status" value="1"/>
</dbReference>
<dbReference type="SUPFAM" id="SSF47226">
    <property type="entry name" value="Histidine-containing phosphotransfer domain, HPT domain"/>
    <property type="match status" value="1"/>
</dbReference>